<feature type="region of interest" description="Disordered" evidence="10">
    <location>
        <begin position="1"/>
        <end position="52"/>
    </location>
</feature>
<evidence type="ECO:0008006" key="13">
    <source>
        <dbReference type="Google" id="ProtNLM"/>
    </source>
</evidence>
<feature type="compositionally biased region" description="Basic and acidic residues" evidence="10">
    <location>
        <begin position="42"/>
        <end position="52"/>
    </location>
</feature>
<dbReference type="InterPro" id="IPR003735">
    <property type="entry name" value="Metal_Tscrpt_repr"/>
</dbReference>
<dbReference type="GO" id="GO:0000976">
    <property type="term" value="F:transcription cis-regulatory region binding"/>
    <property type="evidence" value="ECO:0007669"/>
    <property type="project" value="UniProtKB-ARBA"/>
</dbReference>
<evidence type="ECO:0000256" key="1">
    <source>
        <dbReference type="ARBA" id="ARBA00004496"/>
    </source>
</evidence>
<evidence type="ECO:0000256" key="3">
    <source>
        <dbReference type="ARBA" id="ARBA00022490"/>
    </source>
</evidence>
<dbReference type="CDD" id="cd10148">
    <property type="entry name" value="CsoR-like_DUF156"/>
    <property type="match status" value="1"/>
</dbReference>
<keyword evidence="3" id="KW-0963">Cytoplasm</keyword>
<dbReference type="GO" id="GO:0005737">
    <property type="term" value="C:cytoplasm"/>
    <property type="evidence" value="ECO:0007669"/>
    <property type="project" value="UniProtKB-SubCell"/>
</dbReference>
<keyword evidence="6" id="KW-0186">Copper</keyword>
<dbReference type="PANTHER" id="PTHR33677:SF3">
    <property type="entry name" value="COPPER-SENSING TRANSCRIPTIONAL REPRESSOR RICR"/>
    <property type="match status" value="1"/>
</dbReference>
<accession>M2YEI0</accession>
<evidence type="ECO:0000256" key="4">
    <source>
        <dbReference type="ARBA" id="ARBA00022491"/>
    </source>
</evidence>
<name>M2YEI0_9MICC</name>
<gene>
    <name evidence="11" type="ORF">C884_02285</name>
</gene>
<comment type="subcellular location">
    <subcellularLocation>
        <location evidence="1">Cytoplasm</location>
    </subcellularLocation>
</comment>
<dbReference type="InterPro" id="IPR038390">
    <property type="entry name" value="Metal_Tscrpt_repr_sf"/>
</dbReference>
<dbReference type="GO" id="GO:0032993">
    <property type="term" value="C:protein-DNA complex"/>
    <property type="evidence" value="ECO:0007669"/>
    <property type="project" value="UniProtKB-ARBA"/>
</dbReference>
<dbReference type="GO" id="GO:0046872">
    <property type="term" value="F:metal ion binding"/>
    <property type="evidence" value="ECO:0007669"/>
    <property type="project" value="UniProtKB-KW"/>
</dbReference>
<feature type="compositionally biased region" description="Polar residues" evidence="10">
    <location>
        <begin position="1"/>
        <end position="16"/>
    </location>
</feature>
<keyword evidence="8" id="KW-0238">DNA-binding</keyword>
<dbReference type="EMBL" id="ANHZ02000007">
    <property type="protein sequence ID" value="EME36925.1"/>
    <property type="molecule type" value="Genomic_DNA"/>
</dbReference>
<dbReference type="AlphaFoldDB" id="M2YEI0"/>
<evidence type="ECO:0000256" key="9">
    <source>
        <dbReference type="ARBA" id="ARBA00023163"/>
    </source>
</evidence>
<evidence type="ECO:0000256" key="10">
    <source>
        <dbReference type="SAM" id="MobiDB-lite"/>
    </source>
</evidence>
<evidence type="ECO:0000256" key="7">
    <source>
        <dbReference type="ARBA" id="ARBA00023015"/>
    </source>
</evidence>
<keyword evidence="4" id="KW-0678">Repressor</keyword>
<evidence type="ECO:0000256" key="6">
    <source>
        <dbReference type="ARBA" id="ARBA00023008"/>
    </source>
</evidence>
<keyword evidence="12" id="KW-1185">Reference proteome</keyword>
<evidence type="ECO:0000256" key="2">
    <source>
        <dbReference type="ARBA" id="ARBA00005428"/>
    </source>
</evidence>
<dbReference type="FunFam" id="1.20.58.1000:FF:000003">
    <property type="entry name" value="CopY family transcriptional regulator"/>
    <property type="match status" value="1"/>
</dbReference>
<organism evidence="11 12">
    <name type="scientific">Kocuria palustris PEL</name>
    <dbReference type="NCBI Taxonomy" id="1236550"/>
    <lineage>
        <taxon>Bacteria</taxon>
        <taxon>Bacillati</taxon>
        <taxon>Actinomycetota</taxon>
        <taxon>Actinomycetes</taxon>
        <taxon>Micrococcales</taxon>
        <taxon>Micrococcaceae</taxon>
        <taxon>Kocuria</taxon>
    </lineage>
</organism>
<keyword evidence="9" id="KW-0804">Transcription</keyword>
<protein>
    <recommendedName>
        <fullName evidence="13">Repressor CsoR of the copZA operon</fullName>
    </recommendedName>
</protein>
<keyword evidence="7" id="KW-0805">Transcription regulation</keyword>
<reference evidence="11 12" key="1">
    <citation type="journal article" date="2014" name="Genome Announc.">
        <title>Draft Genome Sequence of Kocuria palustris PEL.</title>
        <authorList>
            <person name="Sharma G."/>
            <person name="Khatri I."/>
            <person name="Subramanian S."/>
        </authorList>
    </citation>
    <scope>NUCLEOTIDE SEQUENCE [LARGE SCALE GENOMIC DNA]</scope>
    <source>
        <strain evidence="11 12">PEL</strain>
    </source>
</reference>
<dbReference type="Gene3D" id="1.20.58.1000">
    <property type="entry name" value="Metal-sensitive repressor, helix protomer"/>
    <property type="match status" value="1"/>
</dbReference>
<evidence type="ECO:0000313" key="12">
    <source>
        <dbReference type="Proteomes" id="UP000009877"/>
    </source>
</evidence>
<dbReference type="PANTHER" id="PTHR33677">
    <property type="entry name" value="TRANSCRIPTIONAL REPRESSOR FRMR-RELATED"/>
    <property type="match status" value="1"/>
</dbReference>
<dbReference type="GO" id="GO:0001217">
    <property type="term" value="F:DNA-binding transcription repressor activity"/>
    <property type="evidence" value="ECO:0007669"/>
    <property type="project" value="UniProtKB-ARBA"/>
</dbReference>
<dbReference type="STRING" id="71999.KPaMU14_12345"/>
<comment type="caution">
    <text evidence="11">The sequence shown here is derived from an EMBL/GenBank/DDBJ whole genome shotgun (WGS) entry which is preliminary data.</text>
</comment>
<dbReference type="Proteomes" id="UP000009877">
    <property type="component" value="Unassembled WGS sequence"/>
</dbReference>
<comment type="similarity">
    <text evidence="2">Belongs to the CsoR family.</text>
</comment>
<evidence type="ECO:0000313" key="11">
    <source>
        <dbReference type="EMBL" id="EME36925.1"/>
    </source>
</evidence>
<keyword evidence="5" id="KW-0479">Metal-binding</keyword>
<sequence>MSIPNDQETSTMSTDQDAADEALVEQTAEATADMAPDSELDQDGHAHHGYMSDKQRYLARLKRIEGQARGIHRMIDEEKYCIDILTQISALNSALRNVGLGLLDDHMRHCVVDAAQAGGEEADAKMQEASQAIARLMKG</sequence>
<evidence type="ECO:0000256" key="8">
    <source>
        <dbReference type="ARBA" id="ARBA00023125"/>
    </source>
</evidence>
<evidence type="ECO:0000256" key="5">
    <source>
        <dbReference type="ARBA" id="ARBA00022723"/>
    </source>
</evidence>
<proteinExistence type="inferred from homology"/>
<dbReference type="Pfam" id="PF02583">
    <property type="entry name" value="Trns_repr_metal"/>
    <property type="match status" value="1"/>
</dbReference>